<feature type="region of interest" description="Disordered" evidence="1">
    <location>
        <begin position="38"/>
        <end position="64"/>
    </location>
</feature>
<organism evidence="2 3">
    <name type="scientific">Datura stramonium</name>
    <name type="common">Jimsonweed</name>
    <name type="synonym">Common thornapple</name>
    <dbReference type="NCBI Taxonomy" id="4076"/>
    <lineage>
        <taxon>Eukaryota</taxon>
        <taxon>Viridiplantae</taxon>
        <taxon>Streptophyta</taxon>
        <taxon>Embryophyta</taxon>
        <taxon>Tracheophyta</taxon>
        <taxon>Spermatophyta</taxon>
        <taxon>Magnoliopsida</taxon>
        <taxon>eudicotyledons</taxon>
        <taxon>Gunneridae</taxon>
        <taxon>Pentapetalae</taxon>
        <taxon>asterids</taxon>
        <taxon>lamiids</taxon>
        <taxon>Solanales</taxon>
        <taxon>Solanaceae</taxon>
        <taxon>Solanoideae</taxon>
        <taxon>Datureae</taxon>
        <taxon>Datura</taxon>
    </lineage>
</organism>
<comment type="caution">
    <text evidence="2">The sequence shown here is derived from an EMBL/GenBank/DDBJ whole genome shotgun (WGS) entry which is preliminary data.</text>
</comment>
<gene>
    <name evidence="2" type="ORF">HAX54_011193</name>
</gene>
<proteinExistence type="predicted"/>
<accession>A0ABS8TK76</accession>
<feature type="compositionally biased region" description="Basic and acidic residues" evidence="1">
    <location>
        <begin position="39"/>
        <end position="64"/>
    </location>
</feature>
<sequence length="114" mass="13291">MSSIRKKCVCFKLPLPAVDGSTTNGKNLVVFVLANNNGTKDKEKQNEEKMHKASQIKETDHTEMKNNIQKHNKAKENMQSALKRQDARQMVIQKEVHRNRYWVNPRKETYHNAD</sequence>
<keyword evidence="3" id="KW-1185">Reference proteome</keyword>
<evidence type="ECO:0000313" key="2">
    <source>
        <dbReference type="EMBL" id="MCD7470949.1"/>
    </source>
</evidence>
<dbReference type="Proteomes" id="UP000823775">
    <property type="component" value="Unassembled WGS sequence"/>
</dbReference>
<reference evidence="2 3" key="1">
    <citation type="journal article" date="2021" name="BMC Genomics">
        <title>Datura genome reveals duplications of psychoactive alkaloid biosynthetic genes and high mutation rate following tissue culture.</title>
        <authorList>
            <person name="Rajewski A."/>
            <person name="Carter-House D."/>
            <person name="Stajich J."/>
            <person name="Litt A."/>
        </authorList>
    </citation>
    <scope>NUCLEOTIDE SEQUENCE [LARGE SCALE GENOMIC DNA]</scope>
    <source>
        <strain evidence="2">AR-01</strain>
    </source>
</reference>
<protein>
    <submittedName>
        <fullName evidence="2">Uncharacterized protein</fullName>
    </submittedName>
</protein>
<evidence type="ECO:0000313" key="3">
    <source>
        <dbReference type="Proteomes" id="UP000823775"/>
    </source>
</evidence>
<name>A0ABS8TK76_DATST</name>
<evidence type="ECO:0000256" key="1">
    <source>
        <dbReference type="SAM" id="MobiDB-lite"/>
    </source>
</evidence>
<dbReference type="EMBL" id="JACEIK010001633">
    <property type="protein sequence ID" value="MCD7470949.1"/>
    <property type="molecule type" value="Genomic_DNA"/>
</dbReference>